<proteinExistence type="predicted"/>
<accession>A0A9P5AZT5</accession>
<sequence>MSNHHIEDLPLSSSSKQMTSSRPQPHKKPAQQEGRLALLPVEVLLNITGEPGKDEQTLSHKDFKSLALSSGVFFCELCQAYYRADNFAVFHSALRCADMEVMERCHQLAKPPLHLEWKVSCQCPSDQAHKLHRPVDDVLECLAIGSVSVDRCIEAIRWLLSKGYEANEQKDQAWYNNYQHGGHMPELVIDLLGKTSDKARVEGICEIITMLHGHGYSLPYSMNLRKYPIRWYDQKSKPGLIRKPMDVALRSHCPMSFLELILQQYRRLGVNGVALHNDCPLEMRAWVGTWYCGPRIMPLWRQSTNFGNVLWGLFLDIVDPLTSWKESYQGEAADIFEKKIQLLIDYQFVQLEETQVLRRLVAVLRENPLDFKLMNEDHDGKGYWEKLCTILVPLMEKEDLVRNDVLLGYELVPIPPGRLHRFVIEANWNPWAVWHDYKMQDPKHRANLSHHWRKRKRKLGRWAGYQTHGKWYDLEWHELAEYENDFDAGFGKKRPKHSLPNWNTVNYDEFVAAVEELWQQHQI</sequence>
<comment type="caution">
    <text evidence="2">The sequence shown here is derived from an EMBL/GenBank/DDBJ whole genome shotgun (WGS) entry which is preliminary data.</text>
</comment>
<feature type="compositionally biased region" description="Polar residues" evidence="1">
    <location>
        <begin position="11"/>
        <end position="23"/>
    </location>
</feature>
<dbReference type="AlphaFoldDB" id="A0A9P5AZT5"/>
<evidence type="ECO:0000313" key="2">
    <source>
        <dbReference type="EMBL" id="KAF4490208.1"/>
    </source>
</evidence>
<organism evidence="2 3">
    <name type="scientific">Fusarium agapanthi</name>
    <dbReference type="NCBI Taxonomy" id="1803897"/>
    <lineage>
        <taxon>Eukaryota</taxon>
        <taxon>Fungi</taxon>
        <taxon>Dikarya</taxon>
        <taxon>Ascomycota</taxon>
        <taxon>Pezizomycotina</taxon>
        <taxon>Sordariomycetes</taxon>
        <taxon>Hypocreomycetidae</taxon>
        <taxon>Hypocreales</taxon>
        <taxon>Nectriaceae</taxon>
        <taxon>Fusarium</taxon>
        <taxon>Fusarium fujikuroi species complex</taxon>
    </lineage>
</organism>
<feature type="region of interest" description="Disordered" evidence="1">
    <location>
        <begin position="1"/>
        <end position="33"/>
    </location>
</feature>
<keyword evidence="3" id="KW-1185">Reference proteome</keyword>
<protein>
    <submittedName>
        <fullName evidence="2">Uncharacterized protein</fullName>
    </submittedName>
</protein>
<dbReference type="OrthoDB" id="5024657at2759"/>
<gene>
    <name evidence="2" type="ORF">FAGAP_11028</name>
</gene>
<evidence type="ECO:0000313" key="3">
    <source>
        <dbReference type="Proteomes" id="UP000737391"/>
    </source>
</evidence>
<reference evidence="2" key="1">
    <citation type="submission" date="2020-01" db="EMBL/GenBank/DDBJ databases">
        <title>Identification and distribution of gene clusters putatively required for synthesis of sphingolipid metabolism inhibitors in phylogenetically diverse species of the filamentous fungus Fusarium.</title>
        <authorList>
            <person name="Kim H.-S."/>
            <person name="Busman M."/>
            <person name="Brown D.W."/>
            <person name="Divon H."/>
            <person name="Uhlig S."/>
            <person name="Proctor R.H."/>
        </authorList>
    </citation>
    <scope>NUCLEOTIDE SEQUENCE</scope>
    <source>
        <strain evidence="2">NRRL 31653</strain>
    </source>
</reference>
<dbReference type="Proteomes" id="UP000737391">
    <property type="component" value="Unassembled WGS sequence"/>
</dbReference>
<name>A0A9P5AZT5_9HYPO</name>
<dbReference type="EMBL" id="LUFC02000997">
    <property type="protein sequence ID" value="KAF4490208.1"/>
    <property type="molecule type" value="Genomic_DNA"/>
</dbReference>
<evidence type="ECO:0000256" key="1">
    <source>
        <dbReference type="SAM" id="MobiDB-lite"/>
    </source>
</evidence>